<dbReference type="EMBL" id="JAINUG010000021">
    <property type="protein sequence ID" value="KAJ8411840.1"/>
    <property type="molecule type" value="Genomic_DNA"/>
</dbReference>
<dbReference type="PANTHER" id="PTHR14917:SF4">
    <property type="entry name" value="SPERMATOGENESIS-ASSOCIATED 7"/>
    <property type="match status" value="1"/>
</dbReference>
<dbReference type="GO" id="GO:0036064">
    <property type="term" value="C:ciliary basal body"/>
    <property type="evidence" value="ECO:0007669"/>
    <property type="project" value="TreeGrafter"/>
</dbReference>
<feature type="compositionally biased region" description="Basic and acidic residues" evidence="1">
    <location>
        <begin position="85"/>
        <end position="103"/>
    </location>
</feature>
<dbReference type="PANTHER" id="PTHR14917">
    <property type="entry name" value="SPERMATOGENESIS-ASSOCIATED PROTEIN 7"/>
    <property type="match status" value="1"/>
</dbReference>
<feature type="region of interest" description="Disordered" evidence="1">
    <location>
        <begin position="424"/>
        <end position="473"/>
    </location>
</feature>
<dbReference type="GO" id="GO:0045494">
    <property type="term" value="P:photoreceptor cell maintenance"/>
    <property type="evidence" value="ECO:0007669"/>
    <property type="project" value="TreeGrafter"/>
</dbReference>
<keyword evidence="3" id="KW-1185">Reference proteome</keyword>
<dbReference type="Pfam" id="PF15244">
    <property type="entry name" value="HSD3"/>
    <property type="match status" value="1"/>
</dbReference>
<proteinExistence type="predicted"/>
<dbReference type="InterPro" id="IPR029357">
    <property type="entry name" value="SPATA7"/>
</dbReference>
<evidence type="ECO:0008006" key="4">
    <source>
        <dbReference type="Google" id="ProtNLM"/>
    </source>
</evidence>
<evidence type="ECO:0000313" key="3">
    <source>
        <dbReference type="Proteomes" id="UP001221898"/>
    </source>
</evidence>
<dbReference type="GO" id="GO:0000226">
    <property type="term" value="P:microtubule cytoskeleton organization"/>
    <property type="evidence" value="ECO:0007669"/>
    <property type="project" value="TreeGrafter"/>
</dbReference>
<dbReference type="AlphaFoldDB" id="A0AAD7WWQ1"/>
<sequence>MGYTKLMDARNVNTSPVPRYSLTGPFKGHMSFKSNPYCPGSSSKLTSQYLIEDHMVSHYKKVYSAKASVDSTVPKSLLSSVKYTDQQRRERLKKDVARNERRPHSVRSLSQKSARSDTRPSSTEIVQSRASVQWGETASPCLGSPMMSTPRFTTSFHSKQVVYPSQTGGSWSPPHRYRSASEFSYRSPNSQRQLSARSCFTSATHNGYKSFQDPVQKTYSGDLLQKHSRNFTEDKPFTPRTLKTESKSFLSQYRYYTPPRVTPKATRLTHQDTYHGSTNVMGGSPEDEWVLLQEISNEPEWSDEESQSLNHSKSGLNVKEHNARWWSSEPHSSCRVSPERMKSPLVKKATAEEEELMYLEFITDVTNDILSRGLYSNRVMERVFVRQMDMNKHRLDEGKMRHLLEVLRKDLASPSDSFTTCAELEERGTSHLSSPGKRSTSEPKEDNIDPQGVIEDKHKDADLTEGFLSDEEF</sequence>
<feature type="region of interest" description="Disordered" evidence="1">
    <location>
        <begin position="84"/>
        <end position="130"/>
    </location>
</feature>
<organism evidence="2 3">
    <name type="scientific">Aldrovandia affinis</name>
    <dbReference type="NCBI Taxonomy" id="143900"/>
    <lineage>
        <taxon>Eukaryota</taxon>
        <taxon>Metazoa</taxon>
        <taxon>Chordata</taxon>
        <taxon>Craniata</taxon>
        <taxon>Vertebrata</taxon>
        <taxon>Euteleostomi</taxon>
        <taxon>Actinopterygii</taxon>
        <taxon>Neopterygii</taxon>
        <taxon>Teleostei</taxon>
        <taxon>Notacanthiformes</taxon>
        <taxon>Halosauridae</taxon>
        <taxon>Aldrovandia</taxon>
    </lineage>
</organism>
<dbReference type="GO" id="GO:0120200">
    <property type="term" value="C:rod photoreceptor outer segment"/>
    <property type="evidence" value="ECO:0007669"/>
    <property type="project" value="TreeGrafter"/>
</dbReference>
<dbReference type="Proteomes" id="UP001221898">
    <property type="component" value="Unassembled WGS sequence"/>
</dbReference>
<gene>
    <name evidence="2" type="ORF">AAFF_G00154780</name>
</gene>
<name>A0AAD7WWQ1_9TELE</name>
<feature type="compositionally biased region" description="Polar residues" evidence="1">
    <location>
        <begin position="107"/>
        <end position="130"/>
    </location>
</feature>
<evidence type="ECO:0000256" key="1">
    <source>
        <dbReference type="SAM" id="MobiDB-lite"/>
    </source>
</evidence>
<reference evidence="2" key="1">
    <citation type="journal article" date="2023" name="Science">
        <title>Genome structures resolve the early diversification of teleost fishes.</title>
        <authorList>
            <person name="Parey E."/>
            <person name="Louis A."/>
            <person name="Montfort J."/>
            <person name="Bouchez O."/>
            <person name="Roques C."/>
            <person name="Iampietro C."/>
            <person name="Lluch J."/>
            <person name="Castinel A."/>
            <person name="Donnadieu C."/>
            <person name="Desvignes T."/>
            <person name="Floi Bucao C."/>
            <person name="Jouanno E."/>
            <person name="Wen M."/>
            <person name="Mejri S."/>
            <person name="Dirks R."/>
            <person name="Jansen H."/>
            <person name="Henkel C."/>
            <person name="Chen W.J."/>
            <person name="Zahm M."/>
            <person name="Cabau C."/>
            <person name="Klopp C."/>
            <person name="Thompson A.W."/>
            <person name="Robinson-Rechavi M."/>
            <person name="Braasch I."/>
            <person name="Lecointre G."/>
            <person name="Bobe J."/>
            <person name="Postlethwait J.H."/>
            <person name="Berthelot C."/>
            <person name="Roest Crollius H."/>
            <person name="Guiguen Y."/>
        </authorList>
    </citation>
    <scope>NUCLEOTIDE SEQUENCE</scope>
    <source>
        <strain evidence="2">NC1722</strain>
    </source>
</reference>
<dbReference type="GO" id="GO:0120206">
    <property type="term" value="C:photoreceptor distal connecting cilium"/>
    <property type="evidence" value="ECO:0007669"/>
    <property type="project" value="TreeGrafter"/>
</dbReference>
<dbReference type="GO" id="GO:0005930">
    <property type="term" value="C:axoneme"/>
    <property type="evidence" value="ECO:0007669"/>
    <property type="project" value="TreeGrafter"/>
</dbReference>
<evidence type="ECO:0000313" key="2">
    <source>
        <dbReference type="EMBL" id="KAJ8411840.1"/>
    </source>
</evidence>
<comment type="caution">
    <text evidence="2">The sequence shown here is derived from an EMBL/GenBank/DDBJ whole genome shotgun (WGS) entry which is preliminary data.</text>
</comment>
<protein>
    <recommendedName>
        <fullName evidence="4">Spermatogenesis-associated protein 7</fullName>
    </recommendedName>
</protein>
<accession>A0AAD7WWQ1</accession>